<dbReference type="Proteomes" id="UP000191112">
    <property type="component" value="Unassembled WGS sequence"/>
</dbReference>
<dbReference type="InterPro" id="IPR004843">
    <property type="entry name" value="Calcineurin-like_PHP"/>
</dbReference>
<dbReference type="PROSITE" id="PS00785">
    <property type="entry name" value="5_NUCLEOTIDASE_1"/>
    <property type="match status" value="1"/>
</dbReference>
<evidence type="ECO:0000313" key="4">
    <source>
        <dbReference type="EMBL" id="SKB70582.1"/>
    </source>
</evidence>
<dbReference type="InterPro" id="IPR029052">
    <property type="entry name" value="Metallo-depent_PP-like"/>
</dbReference>
<dbReference type="PRINTS" id="PR01607">
    <property type="entry name" value="APYRASEFAMLY"/>
</dbReference>
<proteinExistence type="inferred from homology"/>
<dbReference type="InterPro" id="IPR006179">
    <property type="entry name" value="5_nucleotidase/apyrase"/>
</dbReference>
<name>A0A1T5DFU1_9FLAO</name>
<dbReference type="Gene3D" id="3.60.21.10">
    <property type="match status" value="1"/>
</dbReference>
<evidence type="ECO:0000256" key="2">
    <source>
        <dbReference type="RuleBase" id="RU362119"/>
    </source>
</evidence>
<keyword evidence="2" id="KW-0547">Nucleotide-binding</keyword>
<keyword evidence="5" id="KW-1185">Reference proteome</keyword>
<dbReference type="InterPro" id="IPR006146">
    <property type="entry name" value="5'-Nucleotdase_CS"/>
</dbReference>
<protein>
    <submittedName>
        <fullName evidence="4">5'-nucleotidase</fullName>
    </submittedName>
</protein>
<evidence type="ECO:0000259" key="3">
    <source>
        <dbReference type="Pfam" id="PF00149"/>
    </source>
</evidence>
<accession>A0A1T5DFU1</accession>
<organism evidence="4 5">
    <name type="scientific">Soonwooa buanensis</name>
    <dbReference type="NCBI Taxonomy" id="619805"/>
    <lineage>
        <taxon>Bacteria</taxon>
        <taxon>Pseudomonadati</taxon>
        <taxon>Bacteroidota</taxon>
        <taxon>Flavobacteriia</taxon>
        <taxon>Flavobacteriales</taxon>
        <taxon>Weeksellaceae</taxon>
        <taxon>Chryseobacterium group</taxon>
        <taxon>Soonwooa</taxon>
    </lineage>
</organism>
<dbReference type="GO" id="GO:0016788">
    <property type="term" value="F:hydrolase activity, acting on ester bonds"/>
    <property type="evidence" value="ECO:0007669"/>
    <property type="project" value="InterPro"/>
</dbReference>
<evidence type="ECO:0000313" key="5">
    <source>
        <dbReference type="Proteomes" id="UP000191112"/>
    </source>
</evidence>
<dbReference type="OrthoDB" id="9775118at2"/>
<dbReference type="CDD" id="cd00845">
    <property type="entry name" value="MPP_UshA_N_like"/>
    <property type="match status" value="1"/>
</dbReference>
<gene>
    <name evidence="4" type="ORF">SAMN05660477_00694</name>
</gene>
<evidence type="ECO:0000256" key="1">
    <source>
        <dbReference type="ARBA" id="ARBA00006654"/>
    </source>
</evidence>
<feature type="domain" description="Calcineurin-like phosphoesterase" evidence="3">
    <location>
        <begin position="41"/>
        <end position="259"/>
    </location>
</feature>
<dbReference type="GO" id="GO:0000166">
    <property type="term" value="F:nucleotide binding"/>
    <property type="evidence" value="ECO:0007669"/>
    <property type="project" value="UniProtKB-KW"/>
</dbReference>
<dbReference type="PANTHER" id="PTHR11575:SF24">
    <property type="entry name" value="5'-NUCLEOTIDASE"/>
    <property type="match status" value="1"/>
</dbReference>
<dbReference type="Pfam" id="PF00149">
    <property type="entry name" value="Metallophos"/>
    <property type="match status" value="1"/>
</dbReference>
<dbReference type="GO" id="GO:0046872">
    <property type="term" value="F:metal ion binding"/>
    <property type="evidence" value="ECO:0007669"/>
    <property type="project" value="InterPro"/>
</dbReference>
<dbReference type="AlphaFoldDB" id="A0A1T5DFU1"/>
<dbReference type="GO" id="GO:0009166">
    <property type="term" value="P:nucleotide catabolic process"/>
    <property type="evidence" value="ECO:0007669"/>
    <property type="project" value="InterPro"/>
</dbReference>
<dbReference type="RefSeq" id="WP_079665985.1">
    <property type="nucleotide sequence ID" value="NZ_FUYZ01000002.1"/>
</dbReference>
<dbReference type="STRING" id="619805.SAMN05660477_00694"/>
<sequence>MKRKEFLKYIGAGSLGLSLTPNLVLANTFTKPTLSQDIKLTILHTNDQHSRIEPFDASYSKNPNQGGFARRASLVQQIRNQENNVLLLDSGDIFQGTPYFNFFGGELEFKLMSMMKYDASTMGNHDFDNGLEGFLKVLPNAKFPFICSNYNFKNTILDGKTESYKIFDKNGIKVGIFGVGVELKGLVGKANYQETEYINPIEIAQQYSQFLRNEKKCDLVICLSHLGYDYEKEPEKMSDLILAKKTSGIDLILGGHTHTFLPEPQVLNNSEGKKVLVNQVGWAGLLLGRIDFYFNKDKSVKNISWINQVIDESIIA</sequence>
<comment type="similarity">
    <text evidence="1 2">Belongs to the 5'-nucleotidase family.</text>
</comment>
<dbReference type="EMBL" id="FUYZ01000002">
    <property type="protein sequence ID" value="SKB70582.1"/>
    <property type="molecule type" value="Genomic_DNA"/>
</dbReference>
<reference evidence="4 5" key="1">
    <citation type="submission" date="2017-02" db="EMBL/GenBank/DDBJ databases">
        <authorList>
            <person name="Peterson S.W."/>
        </authorList>
    </citation>
    <scope>NUCLEOTIDE SEQUENCE [LARGE SCALE GENOMIC DNA]</scope>
    <source>
        <strain evidence="4 5">DSM 22323</strain>
    </source>
</reference>
<dbReference type="SUPFAM" id="SSF56300">
    <property type="entry name" value="Metallo-dependent phosphatases"/>
    <property type="match status" value="1"/>
</dbReference>
<keyword evidence="2" id="KW-0378">Hydrolase</keyword>
<dbReference type="PANTHER" id="PTHR11575">
    <property type="entry name" value="5'-NUCLEOTIDASE-RELATED"/>
    <property type="match status" value="1"/>
</dbReference>